<feature type="region of interest" description="Disordered" evidence="3">
    <location>
        <begin position="366"/>
        <end position="386"/>
    </location>
</feature>
<feature type="domain" description="Protein kinase" evidence="4">
    <location>
        <begin position="23"/>
        <end position="328"/>
    </location>
</feature>
<dbReference type="GO" id="GO:0004674">
    <property type="term" value="F:protein serine/threonine kinase activity"/>
    <property type="evidence" value="ECO:0007669"/>
    <property type="project" value="TreeGrafter"/>
</dbReference>
<dbReference type="InterPro" id="IPR008271">
    <property type="entry name" value="Ser/Thr_kinase_AS"/>
</dbReference>
<protein>
    <recommendedName>
        <fullName evidence="4">Protein kinase domain-containing protein</fullName>
    </recommendedName>
</protein>
<dbReference type="InterPro" id="IPR011009">
    <property type="entry name" value="Kinase-like_dom_sf"/>
</dbReference>
<dbReference type="Gene3D" id="1.10.510.10">
    <property type="entry name" value="Transferase(Phosphotransferase) domain 1"/>
    <property type="match status" value="1"/>
</dbReference>
<name>A0A7S3UZM9_9STRA</name>
<organism evidence="5">
    <name type="scientific">Aplanochytrium stocchinoi</name>
    <dbReference type="NCBI Taxonomy" id="215587"/>
    <lineage>
        <taxon>Eukaryota</taxon>
        <taxon>Sar</taxon>
        <taxon>Stramenopiles</taxon>
        <taxon>Bigyra</taxon>
        <taxon>Labyrinthulomycetes</taxon>
        <taxon>Thraustochytrida</taxon>
        <taxon>Thraustochytriidae</taxon>
        <taxon>Aplanochytrium</taxon>
    </lineage>
</organism>
<keyword evidence="2" id="KW-0067">ATP-binding</keyword>
<dbReference type="SUPFAM" id="SSF56112">
    <property type="entry name" value="Protein kinase-like (PK-like)"/>
    <property type="match status" value="1"/>
</dbReference>
<gene>
    <name evidence="5" type="ORF">ASTO00021_LOCUS12587</name>
</gene>
<dbReference type="EMBL" id="HBIN01016539">
    <property type="protein sequence ID" value="CAE0442473.1"/>
    <property type="molecule type" value="Transcribed_RNA"/>
</dbReference>
<evidence type="ECO:0000256" key="3">
    <source>
        <dbReference type="SAM" id="MobiDB-lite"/>
    </source>
</evidence>
<dbReference type="PROSITE" id="PS50011">
    <property type="entry name" value="PROTEIN_KINASE_DOM"/>
    <property type="match status" value="1"/>
</dbReference>
<dbReference type="GO" id="GO:0005524">
    <property type="term" value="F:ATP binding"/>
    <property type="evidence" value="ECO:0007669"/>
    <property type="project" value="UniProtKB-KW"/>
</dbReference>
<dbReference type="SMART" id="SM00220">
    <property type="entry name" value="S_TKc"/>
    <property type="match status" value="1"/>
</dbReference>
<dbReference type="PANTHER" id="PTHR48012">
    <property type="entry name" value="STERILE20-LIKE KINASE, ISOFORM B-RELATED"/>
    <property type="match status" value="1"/>
</dbReference>
<accession>A0A7S3UZM9</accession>
<keyword evidence="1" id="KW-0547">Nucleotide-binding</keyword>
<evidence type="ECO:0000259" key="4">
    <source>
        <dbReference type="PROSITE" id="PS50011"/>
    </source>
</evidence>
<dbReference type="PROSITE" id="PS00108">
    <property type="entry name" value="PROTEIN_KINASE_ST"/>
    <property type="match status" value="1"/>
</dbReference>
<dbReference type="GO" id="GO:0005737">
    <property type="term" value="C:cytoplasm"/>
    <property type="evidence" value="ECO:0007669"/>
    <property type="project" value="TreeGrafter"/>
</dbReference>
<dbReference type="InterPro" id="IPR000719">
    <property type="entry name" value="Prot_kinase_dom"/>
</dbReference>
<dbReference type="PANTHER" id="PTHR48012:SF2">
    <property type="entry name" value="STERILE20-LIKE KINASE, ISOFORM B"/>
    <property type="match status" value="1"/>
</dbReference>
<dbReference type="InterPro" id="IPR050629">
    <property type="entry name" value="STE20/SPS1-PAK"/>
</dbReference>
<sequence length="446" mass="50764">MEEILRLQGRCTIIENFEYERLYRNKFLLGEGSFGKVYQAERVDRDKDNEDTTKTKIRRNRNCAVKVLTEGGFRNRFEDLKKEVFLLQYCQSEWVSAYYESYHVDSNLYIVMELCEAGSLADVRKHAKHFEEDFITAICAQILMGLEFLHSKRVVHRDIKCGNILLNLRGQAKLCDFGVSKILPPEKGTEKIQLGKIKKMKLASVGTRKDLMKKKISERVERRSVRRKSLVGTPYFMAPEVYATRLAYTTKVDIWSLGITLIEMCEGKPPHANLHPGAVHLMISIKQAPTLTRPDEWSPEISSFLASCVQKNPQDRLDASELLGHRFVAKAVVEISKAEPVGASRIVQAVVEDNIEGIIEKRKRPTLTESSKNSNSSNADEMDKILSSKCTVKRDKKVENPKINKTPSFQSVIYDTVMPTSPDFEDIVFDTSALYADFYTMVNGNG</sequence>
<reference evidence="5" key="1">
    <citation type="submission" date="2021-01" db="EMBL/GenBank/DDBJ databases">
        <authorList>
            <person name="Corre E."/>
            <person name="Pelletier E."/>
            <person name="Niang G."/>
            <person name="Scheremetjew M."/>
            <person name="Finn R."/>
            <person name="Kale V."/>
            <person name="Holt S."/>
            <person name="Cochrane G."/>
            <person name="Meng A."/>
            <person name="Brown T."/>
            <person name="Cohen L."/>
        </authorList>
    </citation>
    <scope>NUCLEOTIDE SEQUENCE</scope>
    <source>
        <strain evidence="5">GSBS06</strain>
    </source>
</reference>
<evidence type="ECO:0000256" key="1">
    <source>
        <dbReference type="ARBA" id="ARBA00022741"/>
    </source>
</evidence>
<evidence type="ECO:0000313" key="5">
    <source>
        <dbReference type="EMBL" id="CAE0442473.1"/>
    </source>
</evidence>
<feature type="compositionally biased region" description="Polar residues" evidence="3">
    <location>
        <begin position="367"/>
        <end position="379"/>
    </location>
</feature>
<evidence type="ECO:0000256" key="2">
    <source>
        <dbReference type="ARBA" id="ARBA00022840"/>
    </source>
</evidence>
<dbReference type="AlphaFoldDB" id="A0A7S3UZM9"/>
<dbReference type="Pfam" id="PF00069">
    <property type="entry name" value="Pkinase"/>
    <property type="match status" value="1"/>
</dbReference>
<proteinExistence type="predicted"/>